<evidence type="ECO:0000256" key="3">
    <source>
        <dbReference type="PROSITE-ProRule" id="PRU00023"/>
    </source>
</evidence>
<dbReference type="Pfam" id="PF12796">
    <property type="entry name" value="Ank_2"/>
    <property type="match status" value="3"/>
</dbReference>
<dbReference type="SMART" id="SM00248">
    <property type="entry name" value="ANK"/>
    <property type="match status" value="10"/>
</dbReference>
<dbReference type="InterPro" id="IPR036770">
    <property type="entry name" value="Ankyrin_rpt-contain_sf"/>
</dbReference>
<dbReference type="AlphaFoldDB" id="A0AAI8V8I9"/>
<evidence type="ECO:0000313" key="5">
    <source>
        <dbReference type="Proteomes" id="UP001295740"/>
    </source>
</evidence>
<dbReference type="Proteomes" id="UP001295740">
    <property type="component" value="Unassembled WGS sequence"/>
</dbReference>
<feature type="repeat" description="ANK" evidence="3">
    <location>
        <begin position="136"/>
        <end position="158"/>
    </location>
</feature>
<dbReference type="Gene3D" id="1.25.40.20">
    <property type="entry name" value="Ankyrin repeat-containing domain"/>
    <property type="match status" value="4"/>
</dbReference>
<dbReference type="InterPro" id="IPR002110">
    <property type="entry name" value="Ankyrin_rpt"/>
</dbReference>
<dbReference type="PANTHER" id="PTHR24198:SF165">
    <property type="entry name" value="ANKYRIN REPEAT-CONTAINING PROTEIN-RELATED"/>
    <property type="match status" value="1"/>
</dbReference>
<organism evidence="4 5">
    <name type="scientific">Anthostomella pinea</name>
    <dbReference type="NCBI Taxonomy" id="933095"/>
    <lineage>
        <taxon>Eukaryota</taxon>
        <taxon>Fungi</taxon>
        <taxon>Dikarya</taxon>
        <taxon>Ascomycota</taxon>
        <taxon>Pezizomycotina</taxon>
        <taxon>Sordariomycetes</taxon>
        <taxon>Xylariomycetidae</taxon>
        <taxon>Xylariales</taxon>
        <taxon>Xylariaceae</taxon>
        <taxon>Anthostomella</taxon>
    </lineage>
</organism>
<evidence type="ECO:0000256" key="2">
    <source>
        <dbReference type="ARBA" id="ARBA00023043"/>
    </source>
</evidence>
<dbReference type="Pfam" id="PF00023">
    <property type="entry name" value="Ank"/>
    <property type="match status" value="2"/>
</dbReference>
<gene>
    <name evidence="4" type="ORF">KHLLAP_LOCUS782</name>
</gene>
<dbReference type="PROSITE" id="PS50297">
    <property type="entry name" value="ANK_REP_REGION"/>
    <property type="match status" value="2"/>
</dbReference>
<dbReference type="PROSITE" id="PS50088">
    <property type="entry name" value="ANK_REPEAT"/>
    <property type="match status" value="2"/>
</dbReference>
<evidence type="ECO:0000313" key="4">
    <source>
        <dbReference type="EMBL" id="CAJ2500314.1"/>
    </source>
</evidence>
<protein>
    <submittedName>
        <fullName evidence="4">Uu.00g031670.m01.CDS01</fullName>
    </submittedName>
</protein>
<proteinExistence type="predicted"/>
<accession>A0AAI8V8I9</accession>
<feature type="repeat" description="ANK" evidence="3">
    <location>
        <begin position="611"/>
        <end position="633"/>
    </location>
</feature>
<dbReference type="EMBL" id="CAUWAG010000003">
    <property type="protein sequence ID" value="CAJ2500314.1"/>
    <property type="molecule type" value="Genomic_DNA"/>
</dbReference>
<name>A0AAI8V8I9_9PEZI</name>
<sequence>MEVVKELLQFKSDYPDIPPLSREDPVDDAPLEMAVHWERCSIAELLLQHHFDINAASCDNLRAIDRTFIFDLHNRPWGKVGTKLELLKLLLSHEDIEVDYPGYSSTNPLANAAGEGRVPEVSLLLVRADVNWKDPHGRTALHSAALRGRSEIVRILLREESIDADAVSVDGSTPLMCAAGWRGKQDERLEVVRLILERAKILLRTMPQGSYALSLDTRPSCGPASNNPTQSCSDHKTVPYYCSININRRDNGGRSALSWAVLNEHLEIVELLLRCDDIDITWKDDKGRDLLMLAASTGNEMIMKLFLSTMDGPLSRDIDGETALFFAAGSNHLAGVQMLFKEQERSLEFQSGNWGAVLHRAASHAFDAELLQFLVDEAISRGVIIDAPDERGRTPLFYAAQRGPTDFARSLLAQSSVDPLKKDHHGCNIISSACKSECGQTATLELLLDIEGIQADHVDERGLTPLMYAVDGDFREAAELLLSRNDVDPFRRHALGELAPSRAADWCHGQGGHVFFRLHELDLQLPDADGRTLFSRMIGLPIDLAEGIQFRSPNVIDPDRPDKRGRTPLSWAAESPEHHNVWGDDDYLQDRRDFRILLEWRGVNKDAADESGRTPLSYAAERGHLANVNALLECSEVDPMRTDRQGRTPLDWAEIALKRPSVKPLWNEATEQDLKLRYKVESGHDLPYIGYDNVAEREGLVHFFEIEHRRRLKVIEMLRSAVAKRMREVAEEDSSGSD</sequence>
<keyword evidence="5" id="KW-1185">Reference proteome</keyword>
<evidence type="ECO:0000256" key="1">
    <source>
        <dbReference type="ARBA" id="ARBA00022737"/>
    </source>
</evidence>
<dbReference type="PANTHER" id="PTHR24198">
    <property type="entry name" value="ANKYRIN REPEAT AND PROTEIN KINASE DOMAIN-CONTAINING PROTEIN"/>
    <property type="match status" value="1"/>
</dbReference>
<keyword evidence="2 3" id="KW-0040">ANK repeat</keyword>
<comment type="caution">
    <text evidence="4">The sequence shown here is derived from an EMBL/GenBank/DDBJ whole genome shotgun (WGS) entry which is preliminary data.</text>
</comment>
<keyword evidence="1" id="KW-0677">Repeat</keyword>
<dbReference type="SUPFAM" id="SSF48403">
    <property type="entry name" value="Ankyrin repeat"/>
    <property type="match status" value="2"/>
</dbReference>
<reference evidence="4" key="1">
    <citation type="submission" date="2023-10" db="EMBL/GenBank/DDBJ databases">
        <authorList>
            <person name="Hackl T."/>
        </authorList>
    </citation>
    <scope>NUCLEOTIDE SEQUENCE</scope>
</reference>